<dbReference type="AlphaFoldDB" id="A0A8J6Z966"/>
<dbReference type="InterPro" id="IPR035965">
    <property type="entry name" value="PAS-like_dom_sf"/>
</dbReference>
<name>A0A8J6Z966_9RHOB</name>
<dbReference type="SUPFAM" id="SSF55785">
    <property type="entry name" value="PYP-like sensor domain (PAS domain)"/>
    <property type="match status" value="3"/>
</dbReference>
<dbReference type="Pfam" id="PF12860">
    <property type="entry name" value="PAS_7"/>
    <property type="match status" value="1"/>
</dbReference>
<evidence type="ECO:0000313" key="2">
    <source>
        <dbReference type="EMBL" id="MBE3640314.1"/>
    </source>
</evidence>
<reference evidence="2" key="1">
    <citation type="submission" date="2020-09" db="EMBL/GenBank/DDBJ databases">
        <title>A novel bacterium of genus Mangrovicoccus, isolated from South China Sea.</title>
        <authorList>
            <person name="Huang H."/>
            <person name="Mo K."/>
            <person name="Hu Y."/>
        </authorList>
    </citation>
    <scope>NUCLEOTIDE SEQUENCE</scope>
    <source>
        <strain evidence="2">HB182678</strain>
    </source>
</reference>
<dbReference type="Pfam" id="PF13188">
    <property type="entry name" value="PAS_8"/>
    <property type="match status" value="1"/>
</dbReference>
<gene>
    <name evidence="2" type="ORF">ICN82_19090</name>
</gene>
<dbReference type="RefSeq" id="WP_193186232.1">
    <property type="nucleotide sequence ID" value="NZ_JACVXA010000085.1"/>
</dbReference>
<accession>A0A8J6Z966</accession>
<evidence type="ECO:0000259" key="1">
    <source>
        <dbReference type="Pfam" id="PF13188"/>
    </source>
</evidence>
<dbReference type="Proteomes" id="UP000609121">
    <property type="component" value="Unassembled WGS sequence"/>
</dbReference>
<dbReference type="EMBL" id="JACVXA010000085">
    <property type="protein sequence ID" value="MBE3640314.1"/>
    <property type="molecule type" value="Genomic_DNA"/>
</dbReference>
<protein>
    <submittedName>
        <fullName evidence="2">PAS-domain containing protein</fullName>
    </submittedName>
</protein>
<dbReference type="InterPro" id="IPR000014">
    <property type="entry name" value="PAS"/>
</dbReference>
<organism evidence="2 3">
    <name type="scientific">Mangrovicoccus algicola</name>
    <dbReference type="NCBI Taxonomy" id="2771008"/>
    <lineage>
        <taxon>Bacteria</taxon>
        <taxon>Pseudomonadati</taxon>
        <taxon>Pseudomonadota</taxon>
        <taxon>Alphaproteobacteria</taxon>
        <taxon>Rhodobacterales</taxon>
        <taxon>Paracoccaceae</taxon>
        <taxon>Mangrovicoccus</taxon>
    </lineage>
</organism>
<proteinExistence type="predicted"/>
<sequence>MDLFPGGLAIVTVGLASAMAGLGMLRFLSGRAADDGSAAPARPGAAAEGVVYLFRDRALVDATGRALRLLAAGQPGSDDWSRFLATYAFRFDRLDRRLAEMGEGDMLELCERGSGPLLLRGERTGDVLRIVLEEPGAEAAAAEDPPIERQAVRAMELELELLRDVAENSPVPTWRQQRDGTVIWANRAYLDQVQRDHGDAALASWPPRPLFPGLSFSRWEGADAPRRMSSPSPKGGEPAWYELHGLPGDGDSKLCFAVPIDQLVQAEGSLKDFIGTLGKTFAQLPIGLAIFDSHRRLVLFNPALIDLTCLAADMLSRRPTLHAFLDALRENQRIPEPRDYKSWRLRIARLEAAAEDGRYKETWTLPTGQTFRVTGQPHPDGAVAFLFEDISSEVSLKRRFRAEIDLGQSVFNTLEQAIAVFDPDGGLILSNAAYNDMWQVRPDIALSRIGLRDAMQHWGLPPEEEALRRDIRGFVLGEGPRCSFCFRLTAPGRVAAQVT</sequence>
<feature type="non-terminal residue" evidence="2">
    <location>
        <position position="499"/>
    </location>
</feature>
<feature type="domain" description="PAS" evidence="1">
    <location>
        <begin position="160"/>
        <end position="196"/>
    </location>
</feature>
<keyword evidence="3" id="KW-1185">Reference proteome</keyword>
<comment type="caution">
    <text evidence="2">The sequence shown here is derived from an EMBL/GenBank/DDBJ whole genome shotgun (WGS) entry which is preliminary data.</text>
</comment>
<evidence type="ECO:0000313" key="3">
    <source>
        <dbReference type="Proteomes" id="UP000609121"/>
    </source>
</evidence>